<dbReference type="Gene3D" id="3.30.450.20">
    <property type="entry name" value="PAS domain"/>
    <property type="match status" value="1"/>
</dbReference>
<dbReference type="SUPFAM" id="SSF55874">
    <property type="entry name" value="ATPase domain of HSP90 chaperone/DNA topoisomerase II/histidine kinase"/>
    <property type="match status" value="1"/>
</dbReference>
<sequence length="672" mass="76011">MKDVKFNFASKLVIASFIFLAFWWSYIQILGTTDDPLNYWFAFFYGLVPFFGGIYSLIRLINRTDKSNKNLIRAVVYFSLGLIAWGVGESTWSFYNLILNVEVPYPSFADASFILTMFFWSFGIMYLARGIGLRISFKNKVTRVIILVIPILVVTISYYLLFVFARGSTFELSTNVIKLFFDISYPLWDVVLLILILIVDALALSHLKGEIRFSVLMLSFGLVVSFLADMFFAHQTTYGTFYNGNFVDFMYLTMLTLVTLGTNALNIDVVPLEIFTNPSLLLRQREEELHEANIKLHERDQLLSRINEQIYKKNLELIQEKRKAEALLYNITEAVIVCDAETKILLFNRAAQSLTTFTEQDASGKFFGKIVNLFDAKNQKITGDSIKSLLEFKSGTKLTNLVLKRPDGRERYVNLTASKVIVEKNLNVYVVIISDVTDEIKAEKAREEFISIASHELRTPMTIIKNYLWMLENKKGGDLTPKQGEYVEKAYAGTERMIKLIHDMLDISRMEQGKLELHPTQVDLSSVLAEIASDFRIKAEQKGLDFKLLIDNNLPKVRADEDKLREVIINLLGNAFKYCDTGFVHIIAEASGKEVKVSIADSGKGISKDDLPKLFHKFGRLDNSFVTAAESGGTGLGLYIVKSIVEAMGGKVGVYSEGPGKGSTFYFTVRAV</sequence>
<dbReference type="InterPro" id="IPR036890">
    <property type="entry name" value="HATPase_C_sf"/>
</dbReference>
<dbReference type="GO" id="GO:0045121">
    <property type="term" value="C:membrane raft"/>
    <property type="evidence" value="ECO:0007669"/>
    <property type="project" value="UniProtKB-SubCell"/>
</dbReference>
<dbReference type="SUPFAM" id="SSF55785">
    <property type="entry name" value="PYP-like sensor domain (PAS domain)"/>
    <property type="match status" value="1"/>
</dbReference>
<dbReference type="GO" id="GO:0006355">
    <property type="term" value="P:regulation of DNA-templated transcription"/>
    <property type="evidence" value="ECO:0007669"/>
    <property type="project" value="InterPro"/>
</dbReference>
<evidence type="ECO:0000256" key="7">
    <source>
        <dbReference type="ARBA" id="ARBA00022679"/>
    </source>
</evidence>
<dbReference type="InterPro" id="IPR004358">
    <property type="entry name" value="Sig_transdc_His_kin-like_C"/>
</dbReference>
<dbReference type="SMART" id="SM00387">
    <property type="entry name" value="HATPase_c"/>
    <property type="match status" value="1"/>
</dbReference>
<dbReference type="PANTHER" id="PTHR43047">
    <property type="entry name" value="TWO-COMPONENT HISTIDINE PROTEIN KINASE"/>
    <property type="match status" value="1"/>
</dbReference>
<evidence type="ECO:0000259" key="14">
    <source>
        <dbReference type="PROSITE" id="PS50109"/>
    </source>
</evidence>
<dbReference type="EC" id="2.7.13.3" evidence="4"/>
<keyword evidence="6" id="KW-0597">Phosphoprotein</keyword>
<feature type="transmembrane region" description="Helical" evidence="13">
    <location>
        <begin position="70"/>
        <end position="88"/>
    </location>
</feature>
<keyword evidence="5" id="KW-1003">Cell membrane</keyword>
<dbReference type="FunFam" id="3.30.565.10:FF:000023">
    <property type="entry name" value="PAS domain-containing sensor histidine kinase"/>
    <property type="match status" value="1"/>
</dbReference>
<feature type="transmembrane region" description="Helical" evidence="13">
    <location>
        <begin position="37"/>
        <end position="58"/>
    </location>
</feature>
<feature type="transmembrane region" description="Helical" evidence="13">
    <location>
        <begin position="215"/>
        <end position="234"/>
    </location>
</feature>
<evidence type="ECO:0000256" key="3">
    <source>
        <dbReference type="ARBA" id="ARBA00004314"/>
    </source>
</evidence>
<evidence type="ECO:0000256" key="1">
    <source>
        <dbReference type="ARBA" id="ARBA00000085"/>
    </source>
</evidence>
<evidence type="ECO:0000256" key="6">
    <source>
        <dbReference type="ARBA" id="ARBA00022553"/>
    </source>
</evidence>
<dbReference type="EMBL" id="MEVI01000002">
    <property type="protein sequence ID" value="OGC55442.1"/>
    <property type="molecule type" value="Genomic_DNA"/>
</dbReference>
<evidence type="ECO:0000256" key="11">
    <source>
        <dbReference type="ARBA" id="ARBA00023012"/>
    </source>
</evidence>
<dbReference type="InterPro" id="IPR036097">
    <property type="entry name" value="HisK_dim/P_sf"/>
</dbReference>
<keyword evidence="12 13" id="KW-0472">Membrane</keyword>
<dbReference type="GO" id="GO:0005524">
    <property type="term" value="F:ATP binding"/>
    <property type="evidence" value="ECO:0007669"/>
    <property type="project" value="UniProtKB-KW"/>
</dbReference>
<feature type="transmembrane region" description="Helical" evidence="13">
    <location>
        <begin position="144"/>
        <end position="165"/>
    </location>
</feature>
<dbReference type="InterPro" id="IPR013767">
    <property type="entry name" value="PAS_fold"/>
</dbReference>
<evidence type="ECO:0000259" key="15">
    <source>
        <dbReference type="PROSITE" id="PS50112"/>
    </source>
</evidence>
<keyword evidence="8" id="KW-0547">Nucleotide-binding</keyword>
<evidence type="ECO:0000313" key="16">
    <source>
        <dbReference type="EMBL" id="OGC55442.1"/>
    </source>
</evidence>
<accession>A0A1F4VDX0</accession>
<keyword evidence="7" id="KW-0808">Transferase</keyword>
<keyword evidence="10" id="KW-0067">ATP-binding</keyword>
<evidence type="ECO:0000256" key="2">
    <source>
        <dbReference type="ARBA" id="ARBA00004236"/>
    </source>
</evidence>
<feature type="transmembrane region" description="Helical" evidence="13">
    <location>
        <begin position="12"/>
        <end position="31"/>
    </location>
</feature>
<feature type="domain" description="Histidine kinase" evidence="14">
    <location>
        <begin position="452"/>
        <end position="672"/>
    </location>
</feature>
<comment type="caution">
    <text evidence="16">The sequence shown here is derived from an EMBL/GenBank/DDBJ whole genome shotgun (WGS) entry which is preliminary data.</text>
</comment>
<dbReference type="Gene3D" id="3.30.565.10">
    <property type="entry name" value="Histidine kinase-like ATPase, C-terminal domain"/>
    <property type="match status" value="1"/>
</dbReference>
<dbReference type="Gene3D" id="1.10.287.130">
    <property type="match status" value="1"/>
</dbReference>
<evidence type="ECO:0000256" key="9">
    <source>
        <dbReference type="ARBA" id="ARBA00022777"/>
    </source>
</evidence>
<dbReference type="CDD" id="cd00082">
    <property type="entry name" value="HisKA"/>
    <property type="match status" value="1"/>
</dbReference>
<dbReference type="GO" id="GO:0005886">
    <property type="term" value="C:plasma membrane"/>
    <property type="evidence" value="ECO:0007669"/>
    <property type="project" value="UniProtKB-SubCell"/>
</dbReference>
<evidence type="ECO:0000256" key="5">
    <source>
        <dbReference type="ARBA" id="ARBA00022475"/>
    </source>
</evidence>
<dbReference type="Proteomes" id="UP000176504">
    <property type="component" value="Unassembled WGS sequence"/>
</dbReference>
<keyword evidence="9" id="KW-0418">Kinase</keyword>
<evidence type="ECO:0000256" key="12">
    <source>
        <dbReference type="ARBA" id="ARBA00023136"/>
    </source>
</evidence>
<protein>
    <recommendedName>
        <fullName evidence="4">histidine kinase</fullName>
        <ecNumber evidence="4">2.7.13.3</ecNumber>
    </recommendedName>
</protein>
<keyword evidence="13" id="KW-1133">Transmembrane helix</keyword>
<keyword evidence="13" id="KW-0812">Transmembrane</keyword>
<evidence type="ECO:0000313" key="17">
    <source>
        <dbReference type="Proteomes" id="UP000176504"/>
    </source>
</evidence>
<feature type="transmembrane region" description="Helical" evidence="13">
    <location>
        <begin position="185"/>
        <end position="203"/>
    </location>
</feature>
<dbReference type="PROSITE" id="PS50109">
    <property type="entry name" value="HIS_KIN"/>
    <property type="match status" value="1"/>
</dbReference>
<dbReference type="SUPFAM" id="SSF47384">
    <property type="entry name" value="Homodimeric domain of signal transducing histidine kinase"/>
    <property type="match status" value="1"/>
</dbReference>
<evidence type="ECO:0000256" key="13">
    <source>
        <dbReference type="SAM" id="Phobius"/>
    </source>
</evidence>
<dbReference type="Pfam" id="PF00512">
    <property type="entry name" value="HisKA"/>
    <property type="match status" value="1"/>
</dbReference>
<evidence type="ECO:0000256" key="8">
    <source>
        <dbReference type="ARBA" id="ARBA00022741"/>
    </source>
</evidence>
<gene>
    <name evidence="16" type="ORF">A3A78_00595</name>
</gene>
<dbReference type="InterPro" id="IPR000014">
    <property type="entry name" value="PAS"/>
</dbReference>
<comment type="catalytic activity">
    <reaction evidence="1">
        <text>ATP + protein L-histidine = ADP + protein N-phospho-L-histidine.</text>
        <dbReference type="EC" id="2.7.13.3"/>
    </reaction>
</comment>
<comment type="subcellular location">
    <subcellularLocation>
        <location evidence="2">Cell membrane</location>
    </subcellularLocation>
    <subcellularLocation>
        <location evidence="3">Membrane raft</location>
        <topology evidence="3">Multi-pass membrane protein</topology>
    </subcellularLocation>
</comment>
<dbReference type="NCBIfam" id="TIGR00229">
    <property type="entry name" value="sensory_box"/>
    <property type="match status" value="1"/>
</dbReference>
<evidence type="ECO:0000256" key="10">
    <source>
        <dbReference type="ARBA" id="ARBA00022840"/>
    </source>
</evidence>
<dbReference type="InterPro" id="IPR035965">
    <property type="entry name" value="PAS-like_dom_sf"/>
</dbReference>
<proteinExistence type="predicted"/>
<dbReference type="FunFam" id="1.10.287.130:FF:000001">
    <property type="entry name" value="Two-component sensor histidine kinase"/>
    <property type="match status" value="1"/>
</dbReference>
<dbReference type="SMART" id="SM00388">
    <property type="entry name" value="HisKA"/>
    <property type="match status" value="1"/>
</dbReference>
<feature type="transmembrane region" description="Helical" evidence="13">
    <location>
        <begin position="108"/>
        <end position="132"/>
    </location>
</feature>
<dbReference type="PROSITE" id="PS50112">
    <property type="entry name" value="PAS"/>
    <property type="match status" value="1"/>
</dbReference>
<dbReference type="Pfam" id="PF00989">
    <property type="entry name" value="PAS"/>
    <property type="match status" value="1"/>
</dbReference>
<keyword evidence="11" id="KW-0902">Two-component regulatory system</keyword>
<name>A0A1F4VDX0_UNCKA</name>
<dbReference type="InterPro" id="IPR003594">
    <property type="entry name" value="HATPase_dom"/>
</dbReference>
<dbReference type="AlphaFoldDB" id="A0A1F4VDX0"/>
<evidence type="ECO:0000256" key="4">
    <source>
        <dbReference type="ARBA" id="ARBA00012438"/>
    </source>
</evidence>
<dbReference type="Pfam" id="PF02518">
    <property type="entry name" value="HATPase_c"/>
    <property type="match status" value="1"/>
</dbReference>
<dbReference type="PANTHER" id="PTHR43047:SF72">
    <property type="entry name" value="OSMOSENSING HISTIDINE PROTEIN KINASE SLN1"/>
    <property type="match status" value="1"/>
</dbReference>
<feature type="domain" description="PAS" evidence="15">
    <location>
        <begin position="320"/>
        <end position="393"/>
    </location>
</feature>
<dbReference type="InterPro" id="IPR003661">
    <property type="entry name" value="HisK_dim/P_dom"/>
</dbReference>
<organism evidence="16 17">
    <name type="scientific">candidate division WWE3 bacterium RIFCSPLOWO2_01_FULL_41_18</name>
    <dbReference type="NCBI Taxonomy" id="1802625"/>
    <lineage>
        <taxon>Bacteria</taxon>
        <taxon>Katanobacteria</taxon>
    </lineage>
</organism>
<dbReference type="CDD" id="cd00130">
    <property type="entry name" value="PAS"/>
    <property type="match status" value="1"/>
</dbReference>
<dbReference type="GO" id="GO:0009927">
    <property type="term" value="F:histidine phosphotransfer kinase activity"/>
    <property type="evidence" value="ECO:0007669"/>
    <property type="project" value="TreeGrafter"/>
</dbReference>
<dbReference type="InterPro" id="IPR005467">
    <property type="entry name" value="His_kinase_dom"/>
</dbReference>
<reference evidence="16 17" key="1">
    <citation type="journal article" date="2016" name="Nat. Commun.">
        <title>Thousands of microbial genomes shed light on interconnected biogeochemical processes in an aquifer system.</title>
        <authorList>
            <person name="Anantharaman K."/>
            <person name="Brown C.T."/>
            <person name="Hug L.A."/>
            <person name="Sharon I."/>
            <person name="Castelle C.J."/>
            <person name="Probst A.J."/>
            <person name="Thomas B.C."/>
            <person name="Singh A."/>
            <person name="Wilkins M.J."/>
            <person name="Karaoz U."/>
            <person name="Brodie E.L."/>
            <person name="Williams K.H."/>
            <person name="Hubbard S.S."/>
            <person name="Banfield J.F."/>
        </authorList>
    </citation>
    <scope>NUCLEOTIDE SEQUENCE [LARGE SCALE GENOMIC DNA]</scope>
</reference>
<dbReference type="GO" id="GO:0000155">
    <property type="term" value="F:phosphorelay sensor kinase activity"/>
    <property type="evidence" value="ECO:0007669"/>
    <property type="project" value="InterPro"/>
</dbReference>
<dbReference type="PRINTS" id="PR00344">
    <property type="entry name" value="BCTRLSENSOR"/>
</dbReference>